<sequence length="400" mass="43081">MSTDEEWLQITTLPYLVTSIGPVASWSVDDYVAVATEKVVYVLDATAFLEGTTRSALAAAGVTGPVRLLKGQITPSRQITGGEFQAKRLKLENGEEEFHAAKLLSRRRGSDKEVKLKAMALLEGGIKAATNRSRDHPEPVKRVSTAAGGRSKRTKKTDKKSTNSRKKSASTKRNAKQPKSKAKKRRSIVRSDSESEEEDDDDSDFHMESEPESSSSDDDDASELVPENSEADDLSPSRPQQRGSTVSNSSAPGIPLGASNLLGQCGGPAGVQDLWVGDVQRVAGENSSTQADILTLLQQHYSVMSTSPKSVHWSPGYACGQGPDCPALADLNPSEAWAAPPSKTPPLITIEPDGQCGQPIELDAVVTWAPRKIGPTSRNFTSRSWEIPTIPRSRSAEFDN</sequence>
<evidence type="ECO:0000256" key="1">
    <source>
        <dbReference type="SAM" id="MobiDB-lite"/>
    </source>
</evidence>
<name>C5KZM5_PERM5</name>
<proteinExistence type="predicted"/>
<gene>
    <name evidence="2" type="ORF">Pmar_PMAR007049</name>
</gene>
<protein>
    <submittedName>
        <fullName evidence="2">Uncharacterized protein</fullName>
    </submittedName>
</protein>
<reference evidence="2 3" key="1">
    <citation type="submission" date="2008-07" db="EMBL/GenBank/DDBJ databases">
        <authorList>
            <person name="El-Sayed N."/>
            <person name="Caler E."/>
            <person name="Inman J."/>
            <person name="Amedeo P."/>
            <person name="Hass B."/>
            <person name="Wortman J."/>
        </authorList>
    </citation>
    <scope>NUCLEOTIDE SEQUENCE [LARGE SCALE GENOMIC DNA]</scope>
    <source>
        <strain evidence="3">ATCC 50983 / TXsc</strain>
    </source>
</reference>
<feature type="compositionally biased region" description="Basic residues" evidence="1">
    <location>
        <begin position="150"/>
        <end position="188"/>
    </location>
</feature>
<feature type="region of interest" description="Disordered" evidence="1">
    <location>
        <begin position="127"/>
        <end position="252"/>
    </location>
</feature>
<dbReference type="EMBL" id="GG677899">
    <property type="protein sequence ID" value="EER10053.1"/>
    <property type="molecule type" value="Genomic_DNA"/>
</dbReference>
<dbReference type="GeneID" id="9038331"/>
<dbReference type="InParanoid" id="C5KZM5"/>
<feature type="compositionally biased region" description="Basic and acidic residues" evidence="1">
    <location>
        <begin position="132"/>
        <end position="141"/>
    </location>
</feature>
<organism evidence="3">
    <name type="scientific">Perkinsus marinus (strain ATCC 50983 / TXsc)</name>
    <dbReference type="NCBI Taxonomy" id="423536"/>
    <lineage>
        <taxon>Eukaryota</taxon>
        <taxon>Sar</taxon>
        <taxon>Alveolata</taxon>
        <taxon>Perkinsozoa</taxon>
        <taxon>Perkinsea</taxon>
        <taxon>Perkinsida</taxon>
        <taxon>Perkinsidae</taxon>
        <taxon>Perkinsus</taxon>
    </lineage>
</organism>
<keyword evidence="3" id="KW-1185">Reference proteome</keyword>
<dbReference type="AlphaFoldDB" id="C5KZM5"/>
<dbReference type="Proteomes" id="UP000007800">
    <property type="component" value="Unassembled WGS sequence"/>
</dbReference>
<evidence type="ECO:0000313" key="2">
    <source>
        <dbReference type="EMBL" id="EER10053.1"/>
    </source>
</evidence>
<accession>C5KZM5</accession>
<feature type="compositionally biased region" description="Acidic residues" evidence="1">
    <location>
        <begin position="194"/>
        <end position="203"/>
    </location>
</feature>
<evidence type="ECO:0000313" key="3">
    <source>
        <dbReference type="Proteomes" id="UP000007800"/>
    </source>
</evidence>
<dbReference type="RefSeq" id="XP_002778258.1">
    <property type="nucleotide sequence ID" value="XM_002778212.1"/>
</dbReference>
<feature type="compositionally biased region" description="Polar residues" evidence="1">
    <location>
        <begin position="237"/>
        <end position="251"/>
    </location>
</feature>